<dbReference type="EMBL" id="CAJVQC010084132">
    <property type="protein sequence ID" value="CAG8820826.1"/>
    <property type="molecule type" value="Genomic_DNA"/>
</dbReference>
<evidence type="ECO:0000313" key="1">
    <source>
        <dbReference type="EMBL" id="CAG8820826.1"/>
    </source>
</evidence>
<comment type="caution">
    <text evidence="1">The sequence shown here is derived from an EMBL/GenBank/DDBJ whole genome shotgun (WGS) entry which is preliminary data.</text>
</comment>
<evidence type="ECO:0000313" key="2">
    <source>
        <dbReference type="Proteomes" id="UP000789920"/>
    </source>
</evidence>
<proteinExistence type="predicted"/>
<gene>
    <name evidence="1" type="ORF">RPERSI_LOCUS25437</name>
</gene>
<accession>A0ACA9S1Y7</accession>
<dbReference type="Proteomes" id="UP000789920">
    <property type="component" value="Unassembled WGS sequence"/>
</dbReference>
<name>A0ACA9S1Y7_9GLOM</name>
<reference evidence="1" key="1">
    <citation type="submission" date="2021-06" db="EMBL/GenBank/DDBJ databases">
        <authorList>
            <person name="Kallberg Y."/>
            <person name="Tangrot J."/>
            <person name="Rosling A."/>
        </authorList>
    </citation>
    <scope>NUCLEOTIDE SEQUENCE</scope>
    <source>
        <strain evidence="1">MA461A</strain>
    </source>
</reference>
<protein>
    <submittedName>
        <fullName evidence="1">2423_t:CDS:1</fullName>
    </submittedName>
</protein>
<keyword evidence="2" id="KW-1185">Reference proteome</keyword>
<organism evidence="1 2">
    <name type="scientific">Racocetra persica</name>
    <dbReference type="NCBI Taxonomy" id="160502"/>
    <lineage>
        <taxon>Eukaryota</taxon>
        <taxon>Fungi</taxon>
        <taxon>Fungi incertae sedis</taxon>
        <taxon>Mucoromycota</taxon>
        <taxon>Glomeromycotina</taxon>
        <taxon>Glomeromycetes</taxon>
        <taxon>Diversisporales</taxon>
        <taxon>Gigasporaceae</taxon>
        <taxon>Racocetra</taxon>
    </lineage>
</organism>
<sequence length="154" mass="17610">MPKCQSIKKSYTIDHTFIITTATSHSGKLKKFSNAFMVYRTATHHYLKSKNLAYSCSIVSKLASKLWKKESENIKYICKLLADEAKKNAKESGKSQPIQSTSNSNRVWSKFPPVVNNSYIELLFNNYKRIQKLEKELSDTIEVIALIKKLLSTV</sequence>